<dbReference type="EMBL" id="MDYQ01000166">
    <property type="protein sequence ID" value="PRP79903.1"/>
    <property type="molecule type" value="Genomic_DNA"/>
</dbReference>
<comment type="catalytic activity">
    <reaction evidence="1">
        <text>Hydrolysis of Pro-|-Xaa &gt;&gt; Ala-|-Xaa in oligopeptides.</text>
        <dbReference type="EC" id="3.4.21.26"/>
    </reaction>
</comment>
<evidence type="ECO:0000256" key="4">
    <source>
        <dbReference type="ARBA" id="ARBA00011897"/>
    </source>
</evidence>
<name>A0A2P6N7H9_9EUKA</name>
<evidence type="ECO:0000313" key="22">
    <source>
        <dbReference type="Proteomes" id="UP000241769"/>
    </source>
</evidence>
<dbReference type="GO" id="GO:0106335">
    <property type="term" value="F:tRNA (5-carboxymethyluridine(34)-5-O)-methyltransferase activity"/>
    <property type="evidence" value="ECO:0007669"/>
    <property type="project" value="UniProtKB-EC"/>
</dbReference>
<dbReference type="Gene3D" id="3.40.50.150">
    <property type="entry name" value="Vaccinia Virus protein VP39"/>
    <property type="match status" value="1"/>
</dbReference>
<keyword evidence="8" id="KW-0720">Serine protease</keyword>
<keyword evidence="12" id="KW-0511">Multifunctional enzyme</keyword>
<reference evidence="21 22" key="1">
    <citation type="journal article" date="2018" name="Genome Biol. Evol.">
        <title>Multiple Roots of Fruiting Body Formation in Amoebozoa.</title>
        <authorList>
            <person name="Hillmann F."/>
            <person name="Forbes G."/>
            <person name="Novohradska S."/>
            <person name="Ferling I."/>
            <person name="Riege K."/>
            <person name="Groth M."/>
            <person name="Westermann M."/>
            <person name="Marz M."/>
            <person name="Spaller T."/>
            <person name="Winckler T."/>
            <person name="Schaap P."/>
            <person name="Glockner G."/>
        </authorList>
    </citation>
    <scope>NUCLEOTIDE SEQUENCE [LARGE SCALE GENOMIC DNA]</scope>
    <source>
        <strain evidence="21 22">Jena</strain>
    </source>
</reference>
<dbReference type="GO" id="GO:0070012">
    <property type="term" value="F:oligopeptidase activity"/>
    <property type="evidence" value="ECO:0007669"/>
    <property type="project" value="TreeGrafter"/>
</dbReference>
<evidence type="ECO:0000256" key="8">
    <source>
        <dbReference type="ARBA" id="ARBA00022825"/>
    </source>
</evidence>
<dbReference type="FunCoup" id="A0A2P6N7H9">
    <property type="interactions" value="378"/>
</dbReference>
<dbReference type="PROSITE" id="PS00708">
    <property type="entry name" value="PRO_ENDOPEP_SER"/>
    <property type="match status" value="1"/>
</dbReference>
<dbReference type="SUPFAM" id="SSF53474">
    <property type="entry name" value="alpha/beta-Hydrolases"/>
    <property type="match status" value="1"/>
</dbReference>
<comment type="caution">
    <text evidence="21">The sequence shown here is derived from an EMBL/GenBank/DDBJ whole genome shotgun (WGS) entry which is preliminary data.</text>
</comment>
<dbReference type="Proteomes" id="UP000241769">
    <property type="component" value="Unassembled WGS sequence"/>
</dbReference>
<keyword evidence="11" id="KW-0408">Iron</keyword>
<dbReference type="GO" id="GO:0005829">
    <property type="term" value="C:cytosol"/>
    <property type="evidence" value="ECO:0007669"/>
    <property type="project" value="TreeGrafter"/>
</dbReference>
<dbReference type="InterPro" id="IPR002471">
    <property type="entry name" value="Pept_S9_AS"/>
</dbReference>
<dbReference type="Gene3D" id="2.60.120.590">
    <property type="entry name" value="Alpha-ketoglutarate-dependent dioxygenase AlkB-like"/>
    <property type="match status" value="1"/>
</dbReference>
<dbReference type="InParanoid" id="A0A2P6N7H9"/>
<gene>
    <name evidence="21" type="ORF">PROFUN_12392</name>
</gene>
<dbReference type="FunFam" id="2.130.10.120:FF:000001">
    <property type="entry name" value="Prolyl endopeptidase"/>
    <property type="match status" value="1"/>
</dbReference>
<dbReference type="InterPro" id="IPR029058">
    <property type="entry name" value="AB_hydrolase_fold"/>
</dbReference>
<dbReference type="PROSITE" id="PS51471">
    <property type="entry name" value="FE2OG_OXY"/>
    <property type="match status" value="1"/>
</dbReference>
<dbReference type="PROSITE" id="PS50102">
    <property type="entry name" value="RRM"/>
    <property type="match status" value="1"/>
</dbReference>
<evidence type="ECO:0000256" key="2">
    <source>
        <dbReference type="ARBA" id="ARBA00005228"/>
    </source>
</evidence>
<dbReference type="OrthoDB" id="248387at2759"/>
<dbReference type="STRING" id="1890364.A0A2P6N7H9"/>
<accession>A0A2P6N7H9</accession>
<evidence type="ECO:0000256" key="1">
    <source>
        <dbReference type="ARBA" id="ARBA00001070"/>
    </source>
</evidence>
<dbReference type="GO" id="GO:0006508">
    <property type="term" value="P:proteolysis"/>
    <property type="evidence" value="ECO:0007669"/>
    <property type="project" value="UniProtKB-KW"/>
</dbReference>
<dbReference type="EC" id="3.4.21.26" evidence="4"/>
<dbReference type="InterPro" id="IPR029063">
    <property type="entry name" value="SAM-dependent_MTases_sf"/>
</dbReference>
<dbReference type="Pfam" id="PF13532">
    <property type="entry name" value="2OG-FeII_Oxy_2"/>
    <property type="match status" value="1"/>
</dbReference>
<keyword evidence="22" id="KW-1185">Reference proteome</keyword>
<evidence type="ECO:0000259" key="19">
    <source>
        <dbReference type="PROSITE" id="PS50102"/>
    </source>
</evidence>
<evidence type="ECO:0000256" key="3">
    <source>
        <dbReference type="ARBA" id="ARBA00007879"/>
    </source>
</evidence>
<dbReference type="SUPFAM" id="SSF50993">
    <property type="entry name" value="Peptidase/esterase 'gauge' domain"/>
    <property type="match status" value="1"/>
</dbReference>
<comment type="similarity">
    <text evidence="3">Belongs to the alkB family.</text>
</comment>
<proteinExistence type="inferred from homology"/>
<evidence type="ECO:0000256" key="5">
    <source>
        <dbReference type="ARBA" id="ARBA00012808"/>
    </source>
</evidence>
<evidence type="ECO:0000256" key="7">
    <source>
        <dbReference type="ARBA" id="ARBA00022801"/>
    </source>
</evidence>
<dbReference type="EC" id="2.1.1.229" evidence="5"/>
<dbReference type="SUPFAM" id="SSF51197">
    <property type="entry name" value="Clavaminate synthase-like"/>
    <property type="match status" value="1"/>
</dbReference>
<evidence type="ECO:0000256" key="17">
    <source>
        <dbReference type="PROSITE-ProRule" id="PRU00176"/>
    </source>
</evidence>
<dbReference type="GO" id="GO:0008757">
    <property type="term" value="F:S-adenosylmethionine-dependent methyltransferase activity"/>
    <property type="evidence" value="ECO:0007669"/>
    <property type="project" value="InterPro"/>
</dbReference>
<dbReference type="Pfam" id="PF02897">
    <property type="entry name" value="Peptidase_S9_N"/>
    <property type="match status" value="1"/>
</dbReference>
<evidence type="ECO:0000256" key="13">
    <source>
        <dbReference type="ARBA" id="ARBA00034996"/>
    </source>
</evidence>
<feature type="compositionally biased region" description="Polar residues" evidence="18">
    <location>
        <begin position="217"/>
        <end position="229"/>
    </location>
</feature>
<evidence type="ECO:0000256" key="11">
    <source>
        <dbReference type="ARBA" id="ARBA00023004"/>
    </source>
</evidence>
<evidence type="ECO:0000256" key="14">
    <source>
        <dbReference type="ARBA" id="ARBA00045506"/>
    </source>
</evidence>
<dbReference type="InterPro" id="IPR037151">
    <property type="entry name" value="AlkB-like_sf"/>
</dbReference>
<dbReference type="InterPro" id="IPR012677">
    <property type="entry name" value="Nucleotide-bd_a/b_plait_sf"/>
</dbReference>
<evidence type="ECO:0000313" key="21">
    <source>
        <dbReference type="EMBL" id="PRP79903.1"/>
    </source>
</evidence>
<evidence type="ECO:0000256" key="9">
    <source>
        <dbReference type="ARBA" id="ARBA00022833"/>
    </source>
</evidence>
<dbReference type="FunFam" id="3.40.50.1820:FF:000005">
    <property type="entry name" value="Prolyl endopeptidase"/>
    <property type="match status" value="1"/>
</dbReference>
<feature type="domain" description="RRM" evidence="19">
    <location>
        <begin position="30"/>
        <end position="97"/>
    </location>
</feature>
<protein>
    <recommendedName>
        <fullName evidence="15">Alkylated DNA repair protein alkB homolog 8</fullName>
        <ecNumber evidence="5">2.1.1.229</ecNumber>
        <ecNumber evidence="4">3.4.21.26</ecNumber>
    </recommendedName>
    <alternativeName>
        <fullName evidence="16">S-adenosyl-L-methionine-dependent tRNA methyltransferase ALKBH8</fullName>
    </alternativeName>
</protein>
<dbReference type="InterPro" id="IPR001375">
    <property type="entry name" value="Peptidase_S9_cat"/>
</dbReference>
<keyword evidence="9" id="KW-0862">Zinc</keyword>
<evidence type="ECO:0000256" key="18">
    <source>
        <dbReference type="SAM" id="MobiDB-lite"/>
    </source>
</evidence>
<feature type="domain" description="Fe2OG dioxygenase" evidence="20">
    <location>
        <begin position="242"/>
        <end position="365"/>
    </location>
</feature>
<dbReference type="GO" id="GO:0004252">
    <property type="term" value="F:serine-type endopeptidase activity"/>
    <property type="evidence" value="ECO:0007669"/>
    <property type="project" value="UniProtKB-EC"/>
</dbReference>
<keyword evidence="6" id="KW-0645">Protease</keyword>
<dbReference type="PANTHER" id="PTHR42881">
    <property type="entry name" value="PROLYL ENDOPEPTIDASE"/>
    <property type="match status" value="1"/>
</dbReference>
<keyword evidence="7" id="KW-0378">Hydrolase</keyword>
<feature type="region of interest" description="Disordered" evidence="18">
    <location>
        <begin position="209"/>
        <end position="229"/>
    </location>
</feature>
<dbReference type="CDD" id="cd02440">
    <property type="entry name" value="AdoMet_MTases"/>
    <property type="match status" value="1"/>
</dbReference>
<dbReference type="InterPro" id="IPR002470">
    <property type="entry name" value="Peptidase_S9A"/>
</dbReference>
<sequence>MSSSIDIDGRAVGLDDFHRPGKKERMKGSPYLYVTNVMGVHPESVQKVFQPFGDIVGILRSEEQKGILIVAFSNVQSARTALESLRGKSLDVVFEDTGATIQRIMHTEFSILKEKLSQEEMKEKQHREKGMVHGWPKGLWLFRDFITREEESNLVQQLEASRWSNKIGRRVQHYGYEFNYSTKHVDTAETNPTPPIPSFLQPFVDRLSRLGDDPSNEQENSTNNTVNFSESYRSEGNHWMTQIDQITVNEYRQGQGIAPHIDTHSAFEDGMCSLSLLSQSIMEFKHPEGTRISVYLPRRSLVVLTAESRYLWTHSIPSRKTDLVEPVDLQSDSDLREKFTENIAKKTAAVVERCKRISLTFRRCDTQNSAIKLPDRIGKLAENTTVDAEEDSLAPTPLEKDFVHKFYNTIASHFSQTRHSPWPQVEDFIKHQPLNTFGIDVGCGNGRHMILNPNIQMVGCDVSTGLVDFAKSKGLEVLVGDALVLPHRSNFFDFVTCIAVIHHFSTEFHRMRILKELMRIVRVGGKVMVSAWALEQGSESKRRFENQDVMVPWKKGEEEVQRFCHVFREGELEEMVTKMEGVELVDSFFDTSNWCVVIKKTISGSWVDIVNGIWNVGPVSTTREALIESAISFTTQLFYRRFVRDILFRRRFIIACYHACTSWSVLFRGLPSDRASKKNMPFRYPDTRRDESAVDDYHGTSVKDPYRWLEDPDSEETTKWVKAQNEVTNGVLNGIEERSKFLERLKEVRNYVDQGAPRREGKFYYWWKNQPVLYQCQDENLHSEDVVVVIDPNSMNAAGTTAVQSTSYSKSGKRIAYSVAESGSDWNTIRFIDVSQEFKKDGSHIQHQSDVLEYVKFSSLQWTPDEKGVLYCKYAKPKSIENEGGKLGKEVDANRDQKVYLHVVGTPQSEDRLVYEDTENPEWMFSASNTEDEKYLYITVSRNCEKSNSFYYLPWSKVNEEKGAISPIKMISDFRAQYDYIDNDGPLFYFTCNLNAPKNKLIVIDINRPDEEKDIIPESKSDVLQWVTPVNENLFLVSWLRDVKEILELYDREGKKVKEFPLPIGQVIACNSKKEDRQFHIKHSSFLSPGTIFSYNFDRAGDFKEIYQTEVKGLDTSKMLTEQIKYESKDGTTVPMFVIRNKDIIMDGSHGVLLYGYGGFSISLSPSFSAARLLFIQHYGAIVAIANLRGGNEYGEDWHLAGTLERKQNVFDDFISAGHSLVRLGYTSPRKIAIQGGSNGGLLVAACANQEPELFGAAVAQVGVLDMLKFHKFTIGYAWVSDYGSSDDAAGFQYLYKYSPLHNVKKGREYPSMLLMTADHDDRVVPLHSFKHISELQYQLGGEEYQKRPLLIRIEENAGHGAGKPMIKILQEAADMYTFISDQLGLKWRN</sequence>
<dbReference type="InterPro" id="IPR023302">
    <property type="entry name" value="Pept_S9A_N"/>
</dbReference>
<evidence type="ECO:0000256" key="16">
    <source>
        <dbReference type="ARBA" id="ARBA00049802"/>
    </source>
</evidence>
<dbReference type="InterPro" id="IPR000504">
    <property type="entry name" value="RRM_dom"/>
</dbReference>
<dbReference type="PRINTS" id="PR00862">
    <property type="entry name" value="PROLIGOPTASE"/>
</dbReference>
<dbReference type="InterPro" id="IPR013216">
    <property type="entry name" value="Methyltransf_11"/>
</dbReference>
<comment type="catalytic activity">
    <reaction evidence="13">
        <text>5-(carboxymethyl)uridine(34) in tRNA + S-adenosyl-L-methionine = 5-(2-methoxy-2-oxoethyl)uridine(34) in tRNA + S-adenosyl-L-homocysteine</text>
        <dbReference type="Rhea" id="RHEA:43208"/>
        <dbReference type="Rhea" id="RHEA-COMP:10407"/>
        <dbReference type="Rhea" id="RHEA-COMP:10408"/>
        <dbReference type="ChEBI" id="CHEBI:57856"/>
        <dbReference type="ChEBI" id="CHEBI:59789"/>
        <dbReference type="ChEBI" id="CHEBI:74851"/>
        <dbReference type="ChEBI" id="CHEBI:74882"/>
        <dbReference type="EC" id="2.1.1.229"/>
    </reaction>
</comment>
<dbReference type="GO" id="GO:0003723">
    <property type="term" value="F:RNA binding"/>
    <property type="evidence" value="ECO:0007669"/>
    <property type="project" value="UniProtKB-UniRule"/>
</dbReference>
<dbReference type="Gene3D" id="2.130.10.120">
    <property type="entry name" value="Prolyl oligopeptidase, N-terminal domain"/>
    <property type="match status" value="1"/>
</dbReference>
<comment type="similarity">
    <text evidence="2">Belongs to the peptidase S9A family.</text>
</comment>
<dbReference type="Gene3D" id="3.30.70.330">
    <property type="match status" value="1"/>
</dbReference>
<dbReference type="InterPro" id="IPR035979">
    <property type="entry name" value="RBD_domain_sf"/>
</dbReference>
<evidence type="ECO:0000256" key="10">
    <source>
        <dbReference type="ARBA" id="ARBA00022884"/>
    </source>
</evidence>
<organism evidence="21 22">
    <name type="scientific">Planoprotostelium fungivorum</name>
    <dbReference type="NCBI Taxonomy" id="1890364"/>
    <lineage>
        <taxon>Eukaryota</taxon>
        <taxon>Amoebozoa</taxon>
        <taxon>Evosea</taxon>
        <taxon>Variosea</taxon>
        <taxon>Cavosteliida</taxon>
        <taxon>Cavosteliaceae</taxon>
        <taxon>Planoprotostelium</taxon>
    </lineage>
</organism>
<evidence type="ECO:0000256" key="12">
    <source>
        <dbReference type="ARBA" id="ARBA00023268"/>
    </source>
</evidence>
<evidence type="ECO:0000256" key="6">
    <source>
        <dbReference type="ARBA" id="ARBA00022670"/>
    </source>
</evidence>
<dbReference type="InterPro" id="IPR051167">
    <property type="entry name" value="Prolyl_oligopep/macrocyclase"/>
</dbReference>
<dbReference type="SUPFAM" id="SSF53335">
    <property type="entry name" value="S-adenosyl-L-methionine-dependent methyltransferases"/>
    <property type="match status" value="1"/>
</dbReference>
<keyword evidence="10 17" id="KW-0694">RNA-binding</keyword>
<dbReference type="InterPro" id="IPR027450">
    <property type="entry name" value="AlkB-like"/>
</dbReference>
<dbReference type="PANTHER" id="PTHR42881:SF2">
    <property type="entry name" value="PROLYL ENDOPEPTIDASE"/>
    <property type="match status" value="1"/>
</dbReference>
<dbReference type="Pfam" id="PF08241">
    <property type="entry name" value="Methyltransf_11"/>
    <property type="match status" value="1"/>
</dbReference>
<dbReference type="Gene3D" id="3.40.50.1820">
    <property type="entry name" value="alpha/beta hydrolase"/>
    <property type="match status" value="1"/>
</dbReference>
<evidence type="ECO:0000259" key="20">
    <source>
        <dbReference type="PROSITE" id="PS51471"/>
    </source>
</evidence>
<dbReference type="Pfam" id="PF00326">
    <property type="entry name" value="Peptidase_S9"/>
    <property type="match status" value="1"/>
</dbReference>
<dbReference type="SUPFAM" id="SSF54928">
    <property type="entry name" value="RNA-binding domain, RBD"/>
    <property type="match status" value="1"/>
</dbReference>
<evidence type="ECO:0000256" key="15">
    <source>
        <dbReference type="ARBA" id="ARBA00049786"/>
    </source>
</evidence>
<comment type="function">
    <text evidence="14">Catalyzes the methylation of 5-carboxymethyl uridine to 5-methylcarboxymethyl uridine at the wobble position of the anticodon loop in tRNA via its methyltransferase domain. Catalyzes the last step in the formation of 5-methylcarboxymethyl uridine at the wobble position of the anticodon loop in target tRNA. Has a preference for tRNA(Arg) and tRNA(Glu), and does not bind tRNA(Lys). Binds tRNA and catalyzes the iron and alpha-ketoglutarate dependent hydroxylation of 5-methylcarboxymethyl uridine at the wobble position of the anticodon loop in tRNA via its dioxygenase domain, giving rise to 5-(S)-methoxycarbonylhydroxymethyluridine; has a preference for tRNA(Gly). Required for normal survival after DNA damage. May inhibit apoptosis and promote cell survival and angiogenesis.</text>
</comment>
<dbReference type="InterPro" id="IPR005123">
    <property type="entry name" value="Oxoglu/Fe-dep_dioxygenase_dom"/>
</dbReference>